<gene>
    <name evidence="5" type="ORF">A5634_09615</name>
</gene>
<dbReference type="EMBL" id="LZLS01000198">
    <property type="protein sequence ID" value="OBK21667.1"/>
    <property type="molecule type" value="Genomic_DNA"/>
</dbReference>
<sequence>MTVTEMVRLGDQLDFSAGATSPPRDSDGGYPVYGANGVIGFAAEHNAPGPLIVIGRVGSYCGSLHYHHSSAWVSDNAFVCRAKRPEETRYWYYALQTCGLNRFRVGSGQPLLNQSILENVTACTVPPAERGRIGEVLGALDDKIAANRRAVDAAEALMLAIVGSIGADTPLSNLASRSTACLDPPKFRDTLVHYSIPAFDADGQPSRIDGHKVKSAKFQLSEPCVLFSKLNPRIPRVWDVTSLPTEMCLASMEFVVLRPTQVTTSALWAALRQPDVSVRAQQIVVGVTGSRQRIQPNELLRVRVKDSRHLTVGQSETIANLGALCHGRRIETAQLAARRDALLPLLISGTAAVRA</sequence>
<dbReference type="Pfam" id="PF01420">
    <property type="entry name" value="Methylase_S"/>
    <property type="match status" value="1"/>
</dbReference>
<dbReference type="OrthoDB" id="9798929at2"/>
<keyword evidence="5" id="KW-0255">Endonuclease</keyword>
<comment type="caution">
    <text evidence="5">The sequence shown here is derived from an EMBL/GenBank/DDBJ whole genome shotgun (WGS) entry which is preliminary data.</text>
</comment>
<evidence type="ECO:0000313" key="5">
    <source>
        <dbReference type="EMBL" id="OBK21667.1"/>
    </source>
</evidence>
<keyword evidence="3" id="KW-0238">DNA-binding</keyword>
<dbReference type="GO" id="GO:0009307">
    <property type="term" value="P:DNA restriction-modification system"/>
    <property type="evidence" value="ECO:0007669"/>
    <property type="project" value="UniProtKB-KW"/>
</dbReference>
<reference evidence="5 6" key="1">
    <citation type="submission" date="2016-06" db="EMBL/GenBank/DDBJ databases">
        <authorList>
            <person name="Kjaerup R.B."/>
            <person name="Dalgaard T.S."/>
            <person name="Juul-Madsen H.R."/>
        </authorList>
    </citation>
    <scope>NUCLEOTIDE SEQUENCE [LARGE SCALE GENOMIC DNA]</scope>
    <source>
        <strain evidence="5 6">1165133.8</strain>
    </source>
</reference>
<organism evidence="5 6">
    <name type="scientific">Mycobacterium asiaticum</name>
    <dbReference type="NCBI Taxonomy" id="1790"/>
    <lineage>
        <taxon>Bacteria</taxon>
        <taxon>Bacillati</taxon>
        <taxon>Actinomycetota</taxon>
        <taxon>Actinomycetes</taxon>
        <taxon>Mycobacteriales</taxon>
        <taxon>Mycobacteriaceae</taxon>
        <taxon>Mycobacterium</taxon>
    </lineage>
</organism>
<proteinExistence type="inferred from homology"/>
<dbReference type="RefSeq" id="WP_065146370.1">
    <property type="nucleotide sequence ID" value="NZ_LZLS01000198.1"/>
</dbReference>
<comment type="similarity">
    <text evidence="1">Belongs to the type-I restriction system S methylase family.</text>
</comment>
<dbReference type="GO" id="GO:0003677">
    <property type="term" value="F:DNA binding"/>
    <property type="evidence" value="ECO:0007669"/>
    <property type="project" value="UniProtKB-KW"/>
</dbReference>
<protein>
    <submittedName>
        <fullName evidence="5">Restriction endonuclease subunit S</fullName>
    </submittedName>
</protein>
<keyword evidence="5" id="KW-0540">Nuclease</keyword>
<name>A0A1A3NMV6_MYCAS</name>
<evidence type="ECO:0000256" key="1">
    <source>
        <dbReference type="ARBA" id="ARBA00010923"/>
    </source>
</evidence>
<dbReference type="SUPFAM" id="SSF116734">
    <property type="entry name" value="DNA methylase specificity domain"/>
    <property type="match status" value="1"/>
</dbReference>
<dbReference type="CDD" id="cd17266">
    <property type="entry name" value="RMtype1_S_Sau1132ORF3780P-TRD2-CR2_like"/>
    <property type="match status" value="1"/>
</dbReference>
<keyword evidence="5" id="KW-0378">Hydrolase</keyword>
<dbReference type="InterPro" id="IPR044946">
    <property type="entry name" value="Restrct_endonuc_typeI_TRD_sf"/>
</dbReference>
<evidence type="ECO:0000256" key="3">
    <source>
        <dbReference type="ARBA" id="ARBA00023125"/>
    </source>
</evidence>
<dbReference type="Gene3D" id="3.90.220.20">
    <property type="entry name" value="DNA methylase specificity domains"/>
    <property type="match status" value="1"/>
</dbReference>
<keyword evidence="2" id="KW-0680">Restriction system</keyword>
<evidence type="ECO:0000259" key="4">
    <source>
        <dbReference type="Pfam" id="PF01420"/>
    </source>
</evidence>
<dbReference type="GO" id="GO:0004519">
    <property type="term" value="F:endonuclease activity"/>
    <property type="evidence" value="ECO:0007669"/>
    <property type="project" value="UniProtKB-KW"/>
</dbReference>
<feature type="domain" description="Type I restriction modification DNA specificity" evidence="4">
    <location>
        <begin position="5"/>
        <end position="148"/>
    </location>
</feature>
<dbReference type="InterPro" id="IPR000055">
    <property type="entry name" value="Restrct_endonuc_typeI_TRD"/>
</dbReference>
<dbReference type="Proteomes" id="UP000093928">
    <property type="component" value="Unassembled WGS sequence"/>
</dbReference>
<evidence type="ECO:0000313" key="6">
    <source>
        <dbReference type="Proteomes" id="UP000093928"/>
    </source>
</evidence>
<accession>A0A1A3NMV6</accession>
<dbReference type="AlphaFoldDB" id="A0A1A3NMV6"/>
<evidence type="ECO:0000256" key="2">
    <source>
        <dbReference type="ARBA" id="ARBA00022747"/>
    </source>
</evidence>